<dbReference type="PANTHER" id="PTHR33420:SF32">
    <property type="entry name" value="FIMBRIAL-LIKE PROTEIN"/>
    <property type="match status" value="1"/>
</dbReference>
<name>A0AAW6BGS1_9GAMM</name>
<feature type="chain" id="PRO_5043476370" evidence="1">
    <location>
        <begin position="20"/>
        <end position="184"/>
    </location>
</feature>
<dbReference type="InterPro" id="IPR000259">
    <property type="entry name" value="Adhesion_dom_fimbrial"/>
</dbReference>
<keyword evidence="1" id="KW-0732">Signal</keyword>
<sequence length="184" mass="18814">MKTCVAAALCLGGMSQALAVDVGTTGTGNTLIVNSQVTAGTCEFDTMPTVDLTALTSDLNSASNGTVVGEKNVQIKVKNCPGNQKWKTDSAITQVNLTVTGEAQENDYFQLKNGSTPITDYAVSLKADSAEVKPNTAINLKASGALADAADNAITLKAGLVKLGSNPVTAKDSSANLTVAIAYQ</sequence>
<gene>
    <name evidence="3" type="ORF">PH362_12700</name>
</gene>
<dbReference type="InterPro" id="IPR036937">
    <property type="entry name" value="Adhesion_dom_fimbrial_sf"/>
</dbReference>
<dbReference type="GO" id="GO:0009289">
    <property type="term" value="C:pilus"/>
    <property type="evidence" value="ECO:0007669"/>
    <property type="project" value="InterPro"/>
</dbReference>
<dbReference type="GO" id="GO:0043709">
    <property type="term" value="P:cell adhesion involved in single-species biofilm formation"/>
    <property type="evidence" value="ECO:0007669"/>
    <property type="project" value="TreeGrafter"/>
</dbReference>
<accession>A0AAW6BGS1</accession>
<dbReference type="InterPro" id="IPR008966">
    <property type="entry name" value="Adhesion_dom_sf"/>
</dbReference>
<dbReference type="Gene3D" id="2.60.40.1090">
    <property type="entry name" value="Fimbrial-type adhesion domain"/>
    <property type="match status" value="1"/>
</dbReference>
<dbReference type="SUPFAM" id="SSF49401">
    <property type="entry name" value="Bacterial adhesins"/>
    <property type="match status" value="1"/>
</dbReference>
<proteinExistence type="predicted"/>
<evidence type="ECO:0000313" key="4">
    <source>
        <dbReference type="Proteomes" id="UP001212996"/>
    </source>
</evidence>
<evidence type="ECO:0000313" key="3">
    <source>
        <dbReference type="EMBL" id="MDB6372779.1"/>
    </source>
</evidence>
<dbReference type="Pfam" id="PF00419">
    <property type="entry name" value="Fimbrial"/>
    <property type="match status" value="1"/>
</dbReference>
<comment type="caution">
    <text evidence="3">The sequence shown here is derived from an EMBL/GenBank/DDBJ whole genome shotgun (WGS) entry which is preliminary data.</text>
</comment>
<reference evidence="3" key="1">
    <citation type="submission" date="2023-01" db="EMBL/GenBank/DDBJ databases">
        <title>Genome sequencing of Photorhabdus bodei 09-20.</title>
        <authorList>
            <person name="Kalindamar S."/>
            <person name="Kumru S."/>
        </authorList>
    </citation>
    <scope>NUCLEOTIDE SEQUENCE</scope>
    <source>
        <strain evidence="3">09-20</strain>
    </source>
</reference>
<feature type="signal peptide" evidence="1">
    <location>
        <begin position="1"/>
        <end position="19"/>
    </location>
</feature>
<evidence type="ECO:0000259" key="2">
    <source>
        <dbReference type="Pfam" id="PF00419"/>
    </source>
</evidence>
<dbReference type="EMBL" id="JAQMFO010000017">
    <property type="protein sequence ID" value="MDB6372779.1"/>
    <property type="molecule type" value="Genomic_DNA"/>
</dbReference>
<dbReference type="InterPro" id="IPR050263">
    <property type="entry name" value="Bact_Fimbrial_Adh_Pro"/>
</dbReference>
<evidence type="ECO:0000256" key="1">
    <source>
        <dbReference type="SAM" id="SignalP"/>
    </source>
</evidence>
<feature type="domain" description="Fimbrial-type adhesion" evidence="2">
    <location>
        <begin position="34"/>
        <end position="184"/>
    </location>
</feature>
<protein>
    <submittedName>
        <fullName evidence="3">Fimbrial protein</fullName>
    </submittedName>
</protein>
<dbReference type="PANTHER" id="PTHR33420">
    <property type="entry name" value="FIMBRIAL SUBUNIT ELFA-RELATED"/>
    <property type="match status" value="1"/>
</dbReference>
<dbReference type="Proteomes" id="UP001212996">
    <property type="component" value="Unassembled WGS sequence"/>
</dbReference>
<organism evidence="3 4">
    <name type="scientific">Photorhabdus bodei</name>
    <dbReference type="NCBI Taxonomy" id="2029681"/>
    <lineage>
        <taxon>Bacteria</taxon>
        <taxon>Pseudomonadati</taxon>
        <taxon>Pseudomonadota</taxon>
        <taxon>Gammaproteobacteria</taxon>
        <taxon>Enterobacterales</taxon>
        <taxon>Morganellaceae</taxon>
        <taxon>Photorhabdus</taxon>
    </lineage>
</organism>
<dbReference type="AlphaFoldDB" id="A0AAW6BGS1"/>
<dbReference type="RefSeq" id="WP_228901856.1">
    <property type="nucleotide sequence ID" value="NZ_CAWQNU010000355.1"/>
</dbReference>